<reference evidence="1 2" key="1">
    <citation type="submission" date="2007-04" db="EMBL/GenBank/DDBJ databases">
        <authorList>
            <person name="Fulton L."/>
            <person name="Clifton S."/>
            <person name="Fulton B."/>
            <person name="Xu J."/>
            <person name="Minx P."/>
            <person name="Pepin K.H."/>
            <person name="Johnson M."/>
            <person name="Thiruvilangam P."/>
            <person name="Bhonagiri V."/>
            <person name="Nash W.E."/>
            <person name="Mardis E.R."/>
            <person name="Wilson R.K."/>
        </authorList>
    </citation>
    <scope>NUCLEOTIDE SEQUENCE [LARGE SCALE GENOMIC DNA]</scope>
    <source>
        <strain evidence="1 2">ATCC 29799</strain>
    </source>
</reference>
<proteinExistence type="predicted"/>
<protein>
    <submittedName>
        <fullName evidence="1">Uncharacterized protein</fullName>
    </submittedName>
</protein>
<sequence length="174" mass="20457">MDNPYLRKLVAYYDRAGDDVLSAFQFQPRSMNFEVIDDKTFAEALHPKTIYDLIDFSVRECVKQEVKMRVCKNCGRYFTFTGRSSAEYCNRVCDDKGRTCKEVGASLTWSKNRGSDAVFMEYRREYKKRFARIKRGTVEPDVFYAWGEKAREKMSECEDGKLSLEEFSDWLKQS</sequence>
<dbReference type="RefSeq" id="WP_006574568.1">
    <property type="nucleotide sequence ID" value="NZ_AAXG02000044.1"/>
</dbReference>
<evidence type="ECO:0000313" key="2">
    <source>
        <dbReference type="Proteomes" id="UP000003639"/>
    </source>
</evidence>
<dbReference type="EMBL" id="AAXG02000044">
    <property type="protein sequence ID" value="EDM98063.1"/>
    <property type="molecule type" value="Genomic_DNA"/>
</dbReference>
<dbReference type="eggNOG" id="ENOG5030ET7">
    <property type="taxonomic scope" value="Bacteria"/>
</dbReference>
<comment type="caution">
    <text evidence="1">The sequence shown here is derived from an EMBL/GenBank/DDBJ whole genome shotgun (WGS) entry which is preliminary data.</text>
</comment>
<dbReference type="AlphaFoldDB" id="A6P0S5"/>
<gene>
    <name evidence="1" type="ORF">BACCAP_04091</name>
</gene>
<reference evidence="1 2" key="2">
    <citation type="submission" date="2007-06" db="EMBL/GenBank/DDBJ databases">
        <title>Draft genome sequence of Pseudoflavonifractor capillosus ATCC 29799.</title>
        <authorList>
            <person name="Sudarsanam P."/>
            <person name="Ley R."/>
            <person name="Guruge J."/>
            <person name="Turnbaugh P.J."/>
            <person name="Mahowald M."/>
            <person name="Liep D."/>
            <person name="Gordon J."/>
        </authorList>
    </citation>
    <scope>NUCLEOTIDE SEQUENCE [LARGE SCALE GENOMIC DNA]</scope>
    <source>
        <strain evidence="1 2">ATCC 29799</strain>
    </source>
</reference>
<dbReference type="Proteomes" id="UP000003639">
    <property type="component" value="Unassembled WGS sequence"/>
</dbReference>
<keyword evidence="2" id="KW-1185">Reference proteome</keyword>
<evidence type="ECO:0000313" key="1">
    <source>
        <dbReference type="EMBL" id="EDM98063.1"/>
    </source>
</evidence>
<dbReference type="InterPro" id="IPR045722">
    <property type="entry name" value="DUF6076"/>
</dbReference>
<name>A6P0S5_9FIRM</name>
<organism evidence="1 2">
    <name type="scientific">Pseudoflavonifractor capillosus ATCC 29799</name>
    <dbReference type="NCBI Taxonomy" id="411467"/>
    <lineage>
        <taxon>Bacteria</taxon>
        <taxon>Bacillati</taxon>
        <taxon>Bacillota</taxon>
        <taxon>Clostridia</taxon>
        <taxon>Eubacteriales</taxon>
        <taxon>Oscillospiraceae</taxon>
        <taxon>Pseudoflavonifractor</taxon>
    </lineage>
</organism>
<accession>A6P0S5</accession>
<dbReference type="Pfam" id="PF19553">
    <property type="entry name" value="DUF6076"/>
    <property type="match status" value="1"/>
</dbReference>